<keyword evidence="2" id="KW-1185">Reference proteome</keyword>
<dbReference type="InterPro" id="IPR011051">
    <property type="entry name" value="RmlC_Cupin_sf"/>
</dbReference>
<evidence type="ECO:0000313" key="2">
    <source>
        <dbReference type="Proteomes" id="UP000276349"/>
    </source>
</evidence>
<evidence type="ECO:0000313" key="1">
    <source>
        <dbReference type="EMBL" id="RTQ94318.1"/>
    </source>
</evidence>
<proteinExistence type="predicted"/>
<dbReference type="EMBL" id="RXNR01000012">
    <property type="protein sequence ID" value="RTQ94318.1"/>
    <property type="molecule type" value="Genomic_DNA"/>
</dbReference>
<accession>A0A3S0I2W1</accession>
<dbReference type="RefSeq" id="WP_126293546.1">
    <property type="nucleotide sequence ID" value="NZ_CP155468.1"/>
</dbReference>
<organism evidence="1 2">
    <name type="scientific">Lysinibacillus telephonicus</name>
    <dbReference type="NCBI Taxonomy" id="1714840"/>
    <lineage>
        <taxon>Bacteria</taxon>
        <taxon>Bacillati</taxon>
        <taxon>Bacillota</taxon>
        <taxon>Bacilli</taxon>
        <taxon>Bacillales</taxon>
        <taxon>Bacillaceae</taxon>
        <taxon>Lysinibacillus</taxon>
    </lineage>
</organism>
<dbReference type="OrthoDB" id="2596042at2"/>
<comment type="caution">
    <text evidence="1">The sequence shown here is derived from an EMBL/GenBank/DDBJ whole genome shotgun (WGS) entry which is preliminary data.</text>
</comment>
<evidence type="ECO:0008006" key="3">
    <source>
        <dbReference type="Google" id="ProtNLM"/>
    </source>
</evidence>
<protein>
    <recommendedName>
        <fullName evidence="3">Cysteine dioxygenase</fullName>
    </recommendedName>
</protein>
<sequence>MNLKELISQVKATNAFVDTNHQQALCTLINKNINSNSILNFLDEVLQLNTTEISNLASLMEIHPLGFQKYVLWDDEVRARLHLWNNTDAIDVVENIHDHRFHFVSNIVYGSYIHEEYKIVNTINDKVEVELISRSECNEGSTYFFEAGKFHRIIQNNPFAVSFLVRSQPILPYSRVINPETMIMAKRYGVHEKFKKNIENVKKELETRCHHNV</sequence>
<dbReference type="Proteomes" id="UP000276349">
    <property type="component" value="Unassembled WGS sequence"/>
</dbReference>
<name>A0A3S0I2W1_9BACI</name>
<reference evidence="1 2" key="1">
    <citation type="submission" date="2018-12" db="EMBL/GenBank/DDBJ databases">
        <authorList>
            <person name="Yu L."/>
        </authorList>
    </citation>
    <scope>NUCLEOTIDE SEQUENCE [LARGE SCALE GENOMIC DNA]</scope>
    <source>
        <strain evidence="1 2">S5H2222</strain>
    </source>
</reference>
<gene>
    <name evidence="1" type="ORF">EKG35_06055</name>
</gene>
<dbReference type="Gene3D" id="2.60.120.10">
    <property type="entry name" value="Jelly Rolls"/>
    <property type="match status" value="1"/>
</dbReference>
<dbReference type="SUPFAM" id="SSF51182">
    <property type="entry name" value="RmlC-like cupins"/>
    <property type="match status" value="1"/>
</dbReference>
<dbReference type="InterPro" id="IPR014710">
    <property type="entry name" value="RmlC-like_jellyroll"/>
</dbReference>
<dbReference type="AlphaFoldDB" id="A0A3S0I2W1"/>